<evidence type="ECO:0000313" key="1">
    <source>
        <dbReference type="EMBL" id="EKD11845.1"/>
    </source>
</evidence>
<protein>
    <submittedName>
        <fullName evidence="1">Uncharacterized protein</fullName>
    </submittedName>
</protein>
<accession>K1W4E8</accession>
<dbReference type="AlphaFoldDB" id="K1W4E8"/>
<keyword evidence="2" id="KW-1185">Reference proteome</keyword>
<dbReference type="Proteomes" id="UP000006753">
    <property type="component" value="Unassembled WGS sequence"/>
</dbReference>
<dbReference type="HOGENOM" id="CLU_1205000_0_0_1"/>
<dbReference type="RefSeq" id="XP_007297891.1">
    <property type="nucleotide sequence ID" value="XM_007297829.1"/>
</dbReference>
<name>K1W4E8_MARBU</name>
<dbReference type="OrthoDB" id="3579338at2759"/>
<proteinExistence type="predicted"/>
<dbReference type="KEGG" id="mbe:MBM_10014"/>
<sequence>MAADTQSTSASALSAVPFLDEENWVEFLRRIGFALVNKNYIYEKILQGTKVRPVRISIETELAFKKRLDAWDELQTQGCSLVRSRLGPIAADFAEGKGIGLTIIGTTEEHDLKKLLMVDLKERFRPKGVSIFYRLQSALLALRIDEFDNITSFNNEFVRLNGQLKLFGSNTQLSALWMVGVYLSQLPPSYENFKSNWISNNNYIDGDKSKTALAELMAATRKEELTLKSI</sequence>
<dbReference type="InParanoid" id="K1W4E8"/>
<evidence type="ECO:0000313" key="2">
    <source>
        <dbReference type="Proteomes" id="UP000006753"/>
    </source>
</evidence>
<gene>
    <name evidence="1" type="ORF">MBM_10014</name>
</gene>
<dbReference type="EMBL" id="JH921481">
    <property type="protein sequence ID" value="EKD11845.1"/>
    <property type="molecule type" value="Genomic_DNA"/>
</dbReference>
<reference evidence="1 2" key="1">
    <citation type="journal article" date="2012" name="BMC Genomics">
        <title>Sequencing the genome of Marssonina brunnea reveals fungus-poplar co-evolution.</title>
        <authorList>
            <person name="Zhu S."/>
            <person name="Cao Y.-Z."/>
            <person name="Jiang C."/>
            <person name="Tan B.-Y."/>
            <person name="Wang Z."/>
            <person name="Feng S."/>
            <person name="Zhang L."/>
            <person name="Su X.-H."/>
            <person name="Brejova B."/>
            <person name="Vinar T."/>
            <person name="Xu M."/>
            <person name="Wang M.-X."/>
            <person name="Zhang S.-G."/>
            <person name="Huang M.-R."/>
            <person name="Wu R."/>
            <person name="Zhou Y."/>
        </authorList>
    </citation>
    <scope>NUCLEOTIDE SEQUENCE [LARGE SCALE GENOMIC DNA]</scope>
    <source>
        <strain evidence="1 2">MB_m1</strain>
    </source>
</reference>
<organism evidence="1 2">
    <name type="scientific">Marssonina brunnea f. sp. multigermtubi (strain MB_m1)</name>
    <name type="common">Marssonina leaf spot fungus</name>
    <dbReference type="NCBI Taxonomy" id="1072389"/>
    <lineage>
        <taxon>Eukaryota</taxon>
        <taxon>Fungi</taxon>
        <taxon>Dikarya</taxon>
        <taxon>Ascomycota</taxon>
        <taxon>Pezizomycotina</taxon>
        <taxon>Leotiomycetes</taxon>
        <taxon>Helotiales</taxon>
        <taxon>Drepanopezizaceae</taxon>
        <taxon>Drepanopeziza</taxon>
    </lineage>
</organism>
<dbReference type="GeneID" id="18765937"/>